<feature type="compositionally biased region" description="Basic and acidic residues" evidence="1">
    <location>
        <begin position="114"/>
        <end position="125"/>
    </location>
</feature>
<dbReference type="EMBL" id="CADCUI010000056">
    <property type="protein sequence ID" value="CAA9357723.1"/>
    <property type="molecule type" value="Genomic_DNA"/>
</dbReference>
<evidence type="ECO:0000313" key="2">
    <source>
        <dbReference type="EMBL" id="CAA9357723.1"/>
    </source>
</evidence>
<feature type="non-terminal residue" evidence="2">
    <location>
        <position position="145"/>
    </location>
</feature>
<feature type="compositionally biased region" description="Basic and acidic residues" evidence="1">
    <location>
        <begin position="1"/>
        <end position="11"/>
    </location>
</feature>
<name>A0A6J4MHP7_9ACTN</name>
<reference evidence="2" key="1">
    <citation type="submission" date="2020-02" db="EMBL/GenBank/DDBJ databases">
        <authorList>
            <person name="Meier V. D."/>
        </authorList>
    </citation>
    <scope>NUCLEOTIDE SEQUENCE</scope>
    <source>
        <strain evidence="2">AVDCRST_MAG34</strain>
    </source>
</reference>
<accession>A0A6J4MHP7</accession>
<gene>
    <name evidence="2" type="ORF">AVDCRST_MAG34-2220</name>
</gene>
<dbReference type="AlphaFoldDB" id="A0A6J4MHP7"/>
<sequence length="145" mass="14822">GRPNQLDDHDPGAASGGDGGDRGLSRLPAVGPGAAHGAGAEDVAGRPRPRGLLRARRGSRQGRLHAALRLARGEVGRLGAGDGEDDPQARRQLRAGAAGRRHRGHLPPGGGAQHPDDRDASAPRREGHHRHGAQGPQGAGRVVGL</sequence>
<feature type="region of interest" description="Disordered" evidence="1">
    <location>
        <begin position="1"/>
        <end position="145"/>
    </location>
</feature>
<feature type="compositionally biased region" description="Basic residues" evidence="1">
    <location>
        <begin position="47"/>
        <end position="63"/>
    </location>
</feature>
<organism evidence="2">
    <name type="scientific">uncultured Nocardioidaceae bacterium</name>
    <dbReference type="NCBI Taxonomy" id="253824"/>
    <lineage>
        <taxon>Bacteria</taxon>
        <taxon>Bacillati</taxon>
        <taxon>Actinomycetota</taxon>
        <taxon>Actinomycetes</taxon>
        <taxon>Propionibacteriales</taxon>
        <taxon>Nocardioidaceae</taxon>
        <taxon>environmental samples</taxon>
    </lineage>
</organism>
<evidence type="ECO:0000256" key="1">
    <source>
        <dbReference type="SAM" id="MobiDB-lite"/>
    </source>
</evidence>
<feature type="non-terminal residue" evidence="2">
    <location>
        <position position="1"/>
    </location>
</feature>
<feature type="compositionally biased region" description="Gly residues" evidence="1">
    <location>
        <begin position="135"/>
        <end position="145"/>
    </location>
</feature>
<feature type="compositionally biased region" description="Low complexity" evidence="1">
    <location>
        <begin position="25"/>
        <end position="40"/>
    </location>
</feature>
<proteinExistence type="predicted"/>
<protein>
    <submittedName>
        <fullName evidence="2">Uncharacterized protein</fullName>
    </submittedName>
</protein>